<feature type="region of interest" description="Disordered" evidence="1">
    <location>
        <begin position="1"/>
        <end position="20"/>
    </location>
</feature>
<organism evidence="3 4">
    <name type="scientific">Paeniglutamicibacter terrestris</name>
    <dbReference type="NCBI Taxonomy" id="2723403"/>
    <lineage>
        <taxon>Bacteria</taxon>
        <taxon>Bacillati</taxon>
        <taxon>Actinomycetota</taxon>
        <taxon>Actinomycetes</taxon>
        <taxon>Micrococcales</taxon>
        <taxon>Micrococcaceae</taxon>
        <taxon>Paeniglutamicibacter</taxon>
    </lineage>
</organism>
<feature type="domain" description="PPM-type phosphatase" evidence="2">
    <location>
        <begin position="13"/>
        <end position="243"/>
    </location>
</feature>
<proteinExistence type="predicted"/>
<dbReference type="InterPro" id="IPR001932">
    <property type="entry name" value="PPM-type_phosphatase-like_dom"/>
</dbReference>
<dbReference type="SMART" id="SM00331">
    <property type="entry name" value="PP2C_SIG"/>
    <property type="match status" value="1"/>
</dbReference>
<sequence>MNRETEGIEVSIRHGQGTDRGLKREINEDSLFVSDGLFAVADGMGGHAAGEVASHLCVETLATGYRKAAGRLDAEAINTLLRTAGEAIAASAPRGAGTTVSGAAVIKRDSSLHWLVFNVGDSRTYRLSNGLLEQVTVDHSEVQQLVERGVIGTEQMATHPRRHVITRALSAGGDSRVDFWLLPIQPGDRLLICSDGLSTELADESLRDIITRFPDPQQAADELIAAALSRGGRDNISVVIVDAVGRDVEEMIDTVPRSIRPAKNSKTQSIAVVSGAMTPMEEQS</sequence>
<dbReference type="PROSITE" id="PS51746">
    <property type="entry name" value="PPM_2"/>
    <property type="match status" value="1"/>
</dbReference>
<dbReference type="PANTHER" id="PTHR47992">
    <property type="entry name" value="PROTEIN PHOSPHATASE"/>
    <property type="match status" value="1"/>
</dbReference>
<dbReference type="Pfam" id="PF13672">
    <property type="entry name" value="PP2C_2"/>
    <property type="match status" value="1"/>
</dbReference>
<evidence type="ECO:0000313" key="4">
    <source>
        <dbReference type="Proteomes" id="UP000746595"/>
    </source>
</evidence>
<dbReference type="CDD" id="cd00143">
    <property type="entry name" value="PP2Cc"/>
    <property type="match status" value="1"/>
</dbReference>
<gene>
    <name evidence="3" type="ORF">HED64_12400</name>
</gene>
<dbReference type="RefSeq" id="WP_168152298.1">
    <property type="nucleotide sequence ID" value="NZ_JAAWVT010000005.1"/>
</dbReference>
<keyword evidence="4" id="KW-1185">Reference proteome</keyword>
<name>A0ABX1G660_9MICC</name>
<reference evidence="3 4" key="1">
    <citation type="submission" date="2020-04" db="EMBL/GenBank/DDBJ databases">
        <title>Paeniglutamicibacter sp. ANT13_2, a novel actinomycete isolated from sediment in Antarctica.</title>
        <authorList>
            <person name="Sakdapetsiri C."/>
            <person name="Pinyakong O."/>
        </authorList>
    </citation>
    <scope>NUCLEOTIDE SEQUENCE [LARGE SCALE GENOMIC DNA]</scope>
    <source>
        <strain evidence="3 4">ANT13_2</strain>
    </source>
</reference>
<dbReference type="Proteomes" id="UP000746595">
    <property type="component" value="Unassembled WGS sequence"/>
</dbReference>
<dbReference type="SMART" id="SM00332">
    <property type="entry name" value="PP2Cc"/>
    <property type="match status" value="1"/>
</dbReference>
<dbReference type="SUPFAM" id="SSF81606">
    <property type="entry name" value="PP2C-like"/>
    <property type="match status" value="1"/>
</dbReference>
<evidence type="ECO:0000313" key="3">
    <source>
        <dbReference type="EMBL" id="NKG21503.1"/>
    </source>
</evidence>
<comment type="caution">
    <text evidence="3">The sequence shown here is derived from an EMBL/GenBank/DDBJ whole genome shotgun (WGS) entry which is preliminary data.</text>
</comment>
<dbReference type="Gene3D" id="3.60.40.10">
    <property type="entry name" value="PPM-type phosphatase domain"/>
    <property type="match status" value="1"/>
</dbReference>
<dbReference type="EMBL" id="JAAWVT010000005">
    <property type="protein sequence ID" value="NKG21503.1"/>
    <property type="molecule type" value="Genomic_DNA"/>
</dbReference>
<protein>
    <submittedName>
        <fullName evidence="3">Serine/threonine-protein phosphatase</fullName>
    </submittedName>
</protein>
<accession>A0ABX1G660</accession>
<evidence type="ECO:0000256" key="1">
    <source>
        <dbReference type="SAM" id="MobiDB-lite"/>
    </source>
</evidence>
<evidence type="ECO:0000259" key="2">
    <source>
        <dbReference type="PROSITE" id="PS51746"/>
    </source>
</evidence>
<dbReference type="InterPro" id="IPR036457">
    <property type="entry name" value="PPM-type-like_dom_sf"/>
</dbReference>
<dbReference type="InterPro" id="IPR015655">
    <property type="entry name" value="PP2C"/>
</dbReference>